<dbReference type="HOGENOM" id="CLU_2214040_0_0_1"/>
<reference evidence="1" key="1">
    <citation type="journal article" date="2009" name="Rice">
        <title>De Novo Next Generation Sequencing of Plant Genomes.</title>
        <authorList>
            <person name="Rounsley S."/>
            <person name="Marri P.R."/>
            <person name="Yu Y."/>
            <person name="He R."/>
            <person name="Sisneros N."/>
            <person name="Goicoechea J.L."/>
            <person name="Lee S.J."/>
            <person name="Angelova A."/>
            <person name="Kudrna D."/>
            <person name="Luo M."/>
            <person name="Affourtit J."/>
            <person name="Desany B."/>
            <person name="Knight J."/>
            <person name="Niazi F."/>
            <person name="Egholm M."/>
            <person name="Wing R.A."/>
        </authorList>
    </citation>
    <scope>NUCLEOTIDE SEQUENCE [LARGE SCALE GENOMIC DNA]</scope>
    <source>
        <strain evidence="1">cv. IRGC 105608</strain>
    </source>
</reference>
<evidence type="ECO:0000313" key="1">
    <source>
        <dbReference type="EnsemblPlants" id="OBART12G14840.1"/>
    </source>
</evidence>
<dbReference type="AlphaFoldDB" id="A0A0D3HVE8"/>
<keyword evidence="2" id="KW-1185">Reference proteome</keyword>
<dbReference type="EnsemblPlants" id="OBART12G14840.1">
    <property type="protein sequence ID" value="OBART12G14840.1"/>
    <property type="gene ID" value="OBART12G14840"/>
</dbReference>
<reference evidence="1" key="2">
    <citation type="submission" date="2015-03" db="UniProtKB">
        <authorList>
            <consortium name="EnsemblPlants"/>
        </authorList>
    </citation>
    <scope>IDENTIFICATION</scope>
</reference>
<protein>
    <submittedName>
        <fullName evidence="1">Uncharacterized protein</fullName>
    </submittedName>
</protein>
<dbReference type="Proteomes" id="UP000026960">
    <property type="component" value="Chromosome 12"/>
</dbReference>
<accession>A0A0D3HVE8</accession>
<sequence>MVVKGGRPIWALGLDPACSQSGSRVVQNPVIVQVVSIVQGLRGENLAPLPVLVTAAPSDAVHLLEGVAFGALVSTLLQGNSPGENLRFVRIGRCRRSVGVTFLKDSF</sequence>
<dbReference type="PaxDb" id="65489-OBART12G14840.1"/>
<dbReference type="Gramene" id="OBART12G14840.1">
    <property type="protein sequence ID" value="OBART12G14840.1"/>
    <property type="gene ID" value="OBART12G14840"/>
</dbReference>
<evidence type="ECO:0000313" key="2">
    <source>
        <dbReference type="Proteomes" id="UP000026960"/>
    </source>
</evidence>
<proteinExistence type="predicted"/>
<organism evidence="1">
    <name type="scientific">Oryza barthii</name>
    <dbReference type="NCBI Taxonomy" id="65489"/>
    <lineage>
        <taxon>Eukaryota</taxon>
        <taxon>Viridiplantae</taxon>
        <taxon>Streptophyta</taxon>
        <taxon>Embryophyta</taxon>
        <taxon>Tracheophyta</taxon>
        <taxon>Spermatophyta</taxon>
        <taxon>Magnoliopsida</taxon>
        <taxon>Liliopsida</taxon>
        <taxon>Poales</taxon>
        <taxon>Poaceae</taxon>
        <taxon>BOP clade</taxon>
        <taxon>Oryzoideae</taxon>
        <taxon>Oryzeae</taxon>
        <taxon>Oryzinae</taxon>
        <taxon>Oryza</taxon>
    </lineage>
</organism>
<name>A0A0D3HVE8_9ORYZ</name>